<dbReference type="PANTHER" id="PTHR33067:SF9">
    <property type="entry name" value="RNA-DIRECTED DNA POLYMERASE"/>
    <property type="match status" value="1"/>
</dbReference>
<feature type="non-terminal residue" evidence="2">
    <location>
        <position position="1"/>
    </location>
</feature>
<feature type="region of interest" description="Disordered" evidence="1">
    <location>
        <begin position="193"/>
        <end position="227"/>
    </location>
</feature>
<organism evidence="2">
    <name type="scientific">Solanum chilense</name>
    <name type="common">Tomato</name>
    <name type="synonym">Lycopersicon chilense</name>
    <dbReference type="NCBI Taxonomy" id="4083"/>
    <lineage>
        <taxon>Eukaryota</taxon>
        <taxon>Viridiplantae</taxon>
        <taxon>Streptophyta</taxon>
        <taxon>Embryophyta</taxon>
        <taxon>Tracheophyta</taxon>
        <taxon>Spermatophyta</taxon>
        <taxon>Magnoliopsida</taxon>
        <taxon>eudicotyledons</taxon>
        <taxon>Gunneridae</taxon>
        <taxon>Pentapetalae</taxon>
        <taxon>asterids</taxon>
        <taxon>lamiids</taxon>
        <taxon>Solanales</taxon>
        <taxon>Solanaceae</taxon>
        <taxon>Solanoideae</taxon>
        <taxon>Solaneae</taxon>
        <taxon>Solanum</taxon>
        <taxon>Solanum subgen. Lycopersicon</taxon>
    </lineage>
</organism>
<feature type="compositionally biased region" description="Basic and acidic residues" evidence="1">
    <location>
        <begin position="205"/>
        <end position="217"/>
    </location>
</feature>
<evidence type="ECO:0000313" key="2">
    <source>
        <dbReference type="EMBL" id="TMW99667.1"/>
    </source>
</evidence>
<accession>A0A6N2BZD4</accession>
<evidence type="ECO:0000256" key="1">
    <source>
        <dbReference type="SAM" id="MobiDB-lite"/>
    </source>
</evidence>
<dbReference type="PANTHER" id="PTHR33067">
    <property type="entry name" value="RNA-DIRECTED DNA POLYMERASE-RELATED"/>
    <property type="match status" value="1"/>
</dbReference>
<gene>
    <name evidence="2" type="ORF">EJD97_002183</name>
</gene>
<reference evidence="2" key="1">
    <citation type="submission" date="2019-05" db="EMBL/GenBank/DDBJ databases">
        <title>The de novo reference genome and transcriptome assemblies of the wild tomato species Solanum chilense.</title>
        <authorList>
            <person name="Stam R."/>
            <person name="Nosenko T."/>
            <person name="Hoerger A.C."/>
            <person name="Stephan W."/>
            <person name="Seidel M.A."/>
            <person name="Kuhn J.M.M."/>
            <person name="Haberer G."/>
            <person name="Tellier A."/>
        </authorList>
    </citation>
    <scope>NUCLEOTIDE SEQUENCE</scope>
    <source>
        <tissue evidence="2">Mature leaves</tissue>
    </source>
</reference>
<dbReference type="InterPro" id="IPR021109">
    <property type="entry name" value="Peptidase_aspartic_dom_sf"/>
</dbReference>
<comment type="caution">
    <text evidence="2">The sequence shown here is derived from an EMBL/GenBank/DDBJ whole genome shotgun (WGS) entry which is preliminary data.</text>
</comment>
<sequence>VSKTLNHKDRVNNFVALPGESVSSSWDRFTIYFRSVPNHHIDDESLKEYFYQGQDDNNKAVLDTIAGGSYGECPYAEIAEKLEKISQNNKAWSTRKSDTGRNTFAVHMAQIADMLHKMMRRFDASDEHIKELRSDLAGIGEKVDTHVLSIKQIELQMAQLSVIVNTRQSGTLPSNTVQNPKNDAQYMAITTRGGKQTIDPPMPSNEEKVRKDNDKVVEGSGEAEDNTAKDAEVPIKVIPMPRPPPPFPQRLVKKTEDGKYLHFMTMLKQLSINVPLVEALKQMPGYAKFMKDLVTKKRSVTFEDDDRMQHRSFIATRSLVQKKEDPGAFTIPCIVGSLHFAKALCDLGASINLMHLSIYKNLSLGDPKTTAMR</sequence>
<dbReference type="Gene3D" id="2.40.70.10">
    <property type="entry name" value="Acid Proteases"/>
    <property type="match status" value="1"/>
</dbReference>
<proteinExistence type="predicted"/>
<dbReference type="EMBL" id="RXGB01001250">
    <property type="protein sequence ID" value="TMW99667.1"/>
    <property type="molecule type" value="Genomic_DNA"/>
</dbReference>
<name>A0A6N2BZD4_SOLCI</name>
<evidence type="ECO:0008006" key="3">
    <source>
        <dbReference type="Google" id="ProtNLM"/>
    </source>
</evidence>
<feature type="non-terminal residue" evidence="2">
    <location>
        <position position="373"/>
    </location>
</feature>
<protein>
    <recommendedName>
        <fullName evidence="3">Retrotransposon gag domain-containing protein</fullName>
    </recommendedName>
</protein>
<dbReference type="AlphaFoldDB" id="A0A6N2BZD4"/>